<dbReference type="PROSITE" id="PS50977">
    <property type="entry name" value="HTH_TETR_2"/>
    <property type="match status" value="1"/>
</dbReference>
<dbReference type="InterPro" id="IPR050109">
    <property type="entry name" value="HTH-type_TetR-like_transc_reg"/>
</dbReference>
<dbReference type="PANTHER" id="PTHR30055">
    <property type="entry name" value="HTH-TYPE TRANSCRIPTIONAL REGULATOR RUTR"/>
    <property type="match status" value="1"/>
</dbReference>
<dbReference type="OrthoDB" id="9779746at2"/>
<dbReference type="Pfam" id="PF00440">
    <property type="entry name" value="TetR_N"/>
    <property type="match status" value="1"/>
</dbReference>
<evidence type="ECO:0000256" key="1">
    <source>
        <dbReference type="ARBA" id="ARBA00022491"/>
    </source>
</evidence>
<accession>A0A1I6RIV4</accession>
<protein>
    <submittedName>
        <fullName evidence="7">Transcriptional regulator, TetR family</fullName>
    </submittedName>
</protein>
<evidence type="ECO:0000256" key="3">
    <source>
        <dbReference type="ARBA" id="ARBA00023125"/>
    </source>
</evidence>
<proteinExistence type="predicted"/>
<dbReference type="Gene3D" id="1.10.10.60">
    <property type="entry name" value="Homeodomain-like"/>
    <property type="match status" value="1"/>
</dbReference>
<evidence type="ECO:0000256" key="5">
    <source>
        <dbReference type="PROSITE-ProRule" id="PRU00335"/>
    </source>
</evidence>
<evidence type="ECO:0000259" key="6">
    <source>
        <dbReference type="PROSITE" id="PS50977"/>
    </source>
</evidence>
<dbReference type="SUPFAM" id="SSF48498">
    <property type="entry name" value="Tetracyclin repressor-like, C-terminal domain"/>
    <property type="match status" value="1"/>
</dbReference>
<name>A0A1I6RIV4_9PSEU</name>
<reference evidence="8" key="1">
    <citation type="submission" date="2016-10" db="EMBL/GenBank/DDBJ databases">
        <authorList>
            <person name="Varghese N."/>
            <person name="Submissions S."/>
        </authorList>
    </citation>
    <scope>NUCLEOTIDE SEQUENCE [LARGE SCALE GENOMIC DNA]</scope>
    <source>
        <strain evidence="8">DSM 44771</strain>
    </source>
</reference>
<dbReference type="GO" id="GO:0045892">
    <property type="term" value="P:negative regulation of DNA-templated transcription"/>
    <property type="evidence" value="ECO:0007669"/>
    <property type="project" value="UniProtKB-ARBA"/>
</dbReference>
<dbReference type="EMBL" id="FOZX01000003">
    <property type="protein sequence ID" value="SFS64693.1"/>
    <property type="molecule type" value="Genomic_DNA"/>
</dbReference>
<keyword evidence="2" id="KW-0805">Transcription regulation</keyword>
<dbReference type="Gene3D" id="1.10.357.10">
    <property type="entry name" value="Tetracycline Repressor, domain 2"/>
    <property type="match status" value="1"/>
</dbReference>
<feature type="DNA-binding region" description="H-T-H motif" evidence="5">
    <location>
        <begin position="41"/>
        <end position="60"/>
    </location>
</feature>
<dbReference type="PANTHER" id="PTHR30055:SF175">
    <property type="entry name" value="HTH-TYPE TRANSCRIPTIONAL REPRESSOR KSTR2"/>
    <property type="match status" value="1"/>
</dbReference>
<dbReference type="PRINTS" id="PR00455">
    <property type="entry name" value="HTHTETR"/>
</dbReference>
<gene>
    <name evidence="7" type="ORF">SAMN05660874_02265</name>
</gene>
<dbReference type="RefSeq" id="WP_093415998.1">
    <property type="nucleotide sequence ID" value="NZ_FOZX01000003.1"/>
</dbReference>
<keyword evidence="8" id="KW-1185">Reference proteome</keyword>
<feature type="domain" description="HTH tetR-type" evidence="6">
    <location>
        <begin position="18"/>
        <end position="78"/>
    </location>
</feature>
<dbReference type="InterPro" id="IPR041490">
    <property type="entry name" value="KstR2_TetR_C"/>
</dbReference>
<dbReference type="InterPro" id="IPR001647">
    <property type="entry name" value="HTH_TetR"/>
</dbReference>
<keyword evidence="3 5" id="KW-0238">DNA-binding</keyword>
<dbReference type="FunFam" id="1.10.10.60:FF:000141">
    <property type="entry name" value="TetR family transcriptional regulator"/>
    <property type="match status" value="1"/>
</dbReference>
<dbReference type="GO" id="GO:0003700">
    <property type="term" value="F:DNA-binding transcription factor activity"/>
    <property type="evidence" value="ECO:0007669"/>
    <property type="project" value="TreeGrafter"/>
</dbReference>
<evidence type="ECO:0000313" key="8">
    <source>
        <dbReference type="Proteomes" id="UP000198852"/>
    </source>
</evidence>
<organism evidence="7 8">
    <name type="scientific">Saccharopolyspora flava</name>
    <dbReference type="NCBI Taxonomy" id="95161"/>
    <lineage>
        <taxon>Bacteria</taxon>
        <taxon>Bacillati</taxon>
        <taxon>Actinomycetota</taxon>
        <taxon>Actinomycetes</taxon>
        <taxon>Pseudonocardiales</taxon>
        <taxon>Pseudonocardiaceae</taxon>
        <taxon>Saccharopolyspora</taxon>
    </lineage>
</organism>
<dbReference type="Pfam" id="PF17932">
    <property type="entry name" value="TetR_C_24"/>
    <property type="match status" value="1"/>
</dbReference>
<dbReference type="PROSITE" id="PS01081">
    <property type="entry name" value="HTH_TETR_1"/>
    <property type="match status" value="1"/>
</dbReference>
<dbReference type="InterPro" id="IPR036271">
    <property type="entry name" value="Tet_transcr_reg_TetR-rel_C_sf"/>
</dbReference>
<dbReference type="InterPro" id="IPR009057">
    <property type="entry name" value="Homeodomain-like_sf"/>
</dbReference>
<dbReference type="GO" id="GO:0000976">
    <property type="term" value="F:transcription cis-regulatory region binding"/>
    <property type="evidence" value="ECO:0007669"/>
    <property type="project" value="TreeGrafter"/>
</dbReference>
<keyword evidence="4" id="KW-0804">Transcription</keyword>
<evidence type="ECO:0000256" key="2">
    <source>
        <dbReference type="ARBA" id="ARBA00023015"/>
    </source>
</evidence>
<keyword evidence="1" id="KW-0678">Repressor</keyword>
<evidence type="ECO:0000256" key="4">
    <source>
        <dbReference type="ARBA" id="ARBA00023163"/>
    </source>
</evidence>
<dbReference type="SUPFAM" id="SSF46689">
    <property type="entry name" value="Homeodomain-like"/>
    <property type="match status" value="1"/>
</dbReference>
<dbReference type="Proteomes" id="UP000198852">
    <property type="component" value="Unassembled WGS sequence"/>
</dbReference>
<dbReference type="STRING" id="95161.SAMN05660874_02265"/>
<evidence type="ECO:0000313" key="7">
    <source>
        <dbReference type="EMBL" id="SFS64693.1"/>
    </source>
</evidence>
<dbReference type="AlphaFoldDB" id="A0A1I6RIV4"/>
<dbReference type="InterPro" id="IPR023772">
    <property type="entry name" value="DNA-bd_HTH_TetR-type_CS"/>
</dbReference>
<sequence length="205" mass="22734">MARSANARTSTAAEAGTEPVPQRLLAVATRLFAEQGFEATSVQQIVDAAGVTKGAMYHYFGSKDDLLYEIYARVLRDQQARLESAADSDSPVRERLHAAASDVVATTAANLEDTIIFFRSMHLLHADKQAEVRAERRRYHERVRGLIEEGQSSGVFRTDKQADLVVDFFFGAVHHLGTWFREDGKLTGEEVGAHFADLLLDSLRP</sequence>